<feature type="region of interest" description="Disordered" evidence="1">
    <location>
        <begin position="118"/>
        <end position="256"/>
    </location>
</feature>
<name>A0A5C3NDZ5_9AGAM</name>
<evidence type="ECO:0000313" key="2">
    <source>
        <dbReference type="EMBL" id="TFK55552.1"/>
    </source>
</evidence>
<reference evidence="2 3" key="1">
    <citation type="journal article" date="2019" name="Nat. Ecol. Evol.">
        <title>Megaphylogeny resolves global patterns of mushroom evolution.</title>
        <authorList>
            <person name="Varga T."/>
            <person name="Krizsan K."/>
            <person name="Foldi C."/>
            <person name="Dima B."/>
            <person name="Sanchez-Garcia M."/>
            <person name="Sanchez-Ramirez S."/>
            <person name="Szollosi G.J."/>
            <person name="Szarkandi J.G."/>
            <person name="Papp V."/>
            <person name="Albert L."/>
            <person name="Andreopoulos W."/>
            <person name="Angelini C."/>
            <person name="Antonin V."/>
            <person name="Barry K.W."/>
            <person name="Bougher N.L."/>
            <person name="Buchanan P."/>
            <person name="Buyck B."/>
            <person name="Bense V."/>
            <person name="Catcheside P."/>
            <person name="Chovatia M."/>
            <person name="Cooper J."/>
            <person name="Damon W."/>
            <person name="Desjardin D."/>
            <person name="Finy P."/>
            <person name="Geml J."/>
            <person name="Haridas S."/>
            <person name="Hughes K."/>
            <person name="Justo A."/>
            <person name="Karasinski D."/>
            <person name="Kautmanova I."/>
            <person name="Kiss B."/>
            <person name="Kocsube S."/>
            <person name="Kotiranta H."/>
            <person name="LaButti K.M."/>
            <person name="Lechner B.E."/>
            <person name="Liimatainen K."/>
            <person name="Lipzen A."/>
            <person name="Lukacs Z."/>
            <person name="Mihaltcheva S."/>
            <person name="Morgado L.N."/>
            <person name="Niskanen T."/>
            <person name="Noordeloos M.E."/>
            <person name="Ohm R.A."/>
            <person name="Ortiz-Santana B."/>
            <person name="Ovrebo C."/>
            <person name="Racz N."/>
            <person name="Riley R."/>
            <person name="Savchenko A."/>
            <person name="Shiryaev A."/>
            <person name="Soop K."/>
            <person name="Spirin V."/>
            <person name="Szebenyi C."/>
            <person name="Tomsovsky M."/>
            <person name="Tulloss R.E."/>
            <person name="Uehling J."/>
            <person name="Grigoriev I.V."/>
            <person name="Vagvolgyi C."/>
            <person name="Papp T."/>
            <person name="Martin F.M."/>
            <person name="Miettinen O."/>
            <person name="Hibbett D.S."/>
            <person name="Nagy L.G."/>
        </authorList>
    </citation>
    <scope>NUCLEOTIDE SEQUENCE [LARGE SCALE GENOMIC DNA]</scope>
    <source>
        <strain evidence="2 3">OMC1185</strain>
    </source>
</reference>
<protein>
    <submittedName>
        <fullName evidence="2">Uncharacterized protein</fullName>
    </submittedName>
</protein>
<gene>
    <name evidence="2" type="ORF">OE88DRAFT_633321</name>
</gene>
<dbReference type="EMBL" id="ML213504">
    <property type="protein sequence ID" value="TFK55552.1"/>
    <property type="molecule type" value="Genomic_DNA"/>
</dbReference>
<keyword evidence="3" id="KW-1185">Reference proteome</keyword>
<evidence type="ECO:0000256" key="1">
    <source>
        <dbReference type="SAM" id="MobiDB-lite"/>
    </source>
</evidence>
<accession>A0A5C3NDZ5</accession>
<dbReference type="Proteomes" id="UP000305948">
    <property type="component" value="Unassembled WGS sequence"/>
</dbReference>
<feature type="compositionally biased region" description="Low complexity" evidence="1">
    <location>
        <begin position="142"/>
        <end position="155"/>
    </location>
</feature>
<dbReference type="AlphaFoldDB" id="A0A5C3NDZ5"/>
<evidence type="ECO:0000313" key="3">
    <source>
        <dbReference type="Proteomes" id="UP000305948"/>
    </source>
</evidence>
<organism evidence="2 3">
    <name type="scientific">Heliocybe sulcata</name>
    <dbReference type="NCBI Taxonomy" id="5364"/>
    <lineage>
        <taxon>Eukaryota</taxon>
        <taxon>Fungi</taxon>
        <taxon>Dikarya</taxon>
        <taxon>Basidiomycota</taxon>
        <taxon>Agaricomycotina</taxon>
        <taxon>Agaricomycetes</taxon>
        <taxon>Gloeophyllales</taxon>
        <taxon>Gloeophyllaceae</taxon>
        <taxon>Heliocybe</taxon>
    </lineage>
</organism>
<feature type="compositionally biased region" description="Polar residues" evidence="1">
    <location>
        <begin position="210"/>
        <end position="219"/>
    </location>
</feature>
<sequence length="256" mass="28138">MSSTSSPPPSGASPSLDLAWARDELASIARKLYRVEEWFTHTVQAIEEESQTLRSELSELRAQKSSNSAVIDTLRRENEALKRNGDPVASTQMQKERDTALRKLRHARKKMRDLLEETKTEEDCDGTHIPLDLSDDLHVRDTSISGSSHTTTGESPDTGRPAAAASAKFFESEQKLDILPPESPLGHAEIRMGKKKASPVEKLPAEPEPSFTNVNSPKSEGSGGLDRSGTNTKTRSFANTKTPEVVVLLPRIPKEK</sequence>
<proteinExistence type="predicted"/>
<feature type="compositionally biased region" description="Polar residues" evidence="1">
    <location>
        <begin position="228"/>
        <end position="242"/>
    </location>
</feature>